<evidence type="ECO:0000256" key="4">
    <source>
        <dbReference type="ARBA" id="ARBA00022576"/>
    </source>
</evidence>
<evidence type="ECO:0000256" key="3">
    <source>
        <dbReference type="ARBA" id="ARBA00013049"/>
    </source>
</evidence>
<dbReference type="GO" id="GO:0005777">
    <property type="term" value="C:peroxisome"/>
    <property type="evidence" value="ECO:0007669"/>
    <property type="project" value="TreeGrafter"/>
</dbReference>
<evidence type="ECO:0000313" key="11">
    <source>
        <dbReference type="EMBL" id="KAF3204740.1"/>
    </source>
</evidence>
<dbReference type="InterPro" id="IPR015424">
    <property type="entry name" value="PyrdxlP-dep_Trfase"/>
</dbReference>
<evidence type="ECO:0000256" key="9">
    <source>
        <dbReference type="SAM" id="MobiDB-lite"/>
    </source>
</evidence>
<feature type="region of interest" description="Disordered" evidence="9">
    <location>
        <begin position="43"/>
        <end position="83"/>
    </location>
</feature>
<dbReference type="OrthoDB" id="7403325at2759"/>
<dbReference type="PANTHER" id="PTHR21152:SF24">
    <property type="entry name" value="ALANINE--GLYOXYLATE AMINOTRANSFERASE 1"/>
    <property type="match status" value="1"/>
</dbReference>
<dbReference type="Proteomes" id="UP000614610">
    <property type="component" value="Unassembled WGS sequence"/>
</dbReference>
<dbReference type="Pfam" id="PF00266">
    <property type="entry name" value="Aminotran_5"/>
    <property type="match status" value="1"/>
</dbReference>
<accession>A0A6G1MLU2</accession>
<name>A0A6G1MLU2_ORBOL</name>
<dbReference type="PROSITE" id="PS00595">
    <property type="entry name" value="AA_TRANSFER_CLASS_5"/>
    <property type="match status" value="1"/>
</dbReference>
<dbReference type="InterPro" id="IPR015421">
    <property type="entry name" value="PyrdxlP-dep_Trfase_major"/>
</dbReference>
<dbReference type="EC" id="2.6.1.44" evidence="3"/>
<dbReference type="PANTHER" id="PTHR21152">
    <property type="entry name" value="AMINOTRANSFERASE CLASS V"/>
    <property type="match status" value="1"/>
</dbReference>
<dbReference type="Proteomes" id="UP000483672">
    <property type="component" value="Unassembled WGS sequence"/>
</dbReference>
<keyword evidence="4" id="KW-0032">Aminotransferase</keyword>
<gene>
    <name evidence="12" type="ORF">TWF191_008262</name>
    <name evidence="11" type="ORF">TWF679_009604</name>
</gene>
<dbReference type="Gene3D" id="3.40.640.10">
    <property type="entry name" value="Type I PLP-dependent aspartate aminotransferase-like (Major domain)"/>
    <property type="match status" value="1"/>
</dbReference>
<evidence type="ECO:0000259" key="10">
    <source>
        <dbReference type="Pfam" id="PF00266"/>
    </source>
</evidence>
<dbReference type="GO" id="GO:0004760">
    <property type="term" value="F:L-serine-pyruvate transaminase activity"/>
    <property type="evidence" value="ECO:0007669"/>
    <property type="project" value="TreeGrafter"/>
</dbReference>
<evidence type="ECO:0000256" key="5">
    <source>
        <dbReference type="ARBA" id="ARBA00022679"/>
    </source>
</evidence>
<evidence type="ECO:0000256" key="1">
    <source>
        <dbReference type="ARBA" id="ARBA00001933"/>
    </source>
</evidence>
<keyword evidence="6" id="KW-0663">Pyridoxal phosphate</keyword>
<dbReference type="SUPFAM" id="SSF53383">
    <property type="entry name" value="PLP-dependent transferases"/>
    <property type="match status" value="1"/>
</dbReference>
<evidence type="ECO:0000256" key="7">
    <source>
        <dbReference type="RuleBase" id="RU004075"/>
    </source>
</evidence>
<comment type="cofactor">
    <cofactor evidence="1 8">
        <name>pyridoxal 5'-phosphate</name>
        <dbReference type="ChEBI" id="CHEBI:597326"/>
    </cofactor>
</comment>
<dbReference type="FunFam" id="3.40.640.10:FF:000027">
    <property type="entry name" value="Serine--pyruvate aminotransferase, mitochondrial"/>
    <property type="match status" value="1"/>
</dbReference>
<dbReference type="Gene3D" id="3.90.1150.10">
    <property type="entry name" value="Aspartate Aminotransferase, domain 1"/>
    <property type="match status" value="1"/>
</dbReference>
<comment type="similarity">
    <text evidence="2 7">Belongs to the class-V pyridoxal-phosphate-dependent aminotransferase family.</text>
</comment>
<proteinExistence type="inferred from homology"/>
<evidence type="ECO:0000313" key="13">
    <source>
        <dbReference type="Proteomes" id="UP000483672"/>
    </source>
</evidence>
<evidence type="ECO:0000256" key="8">
    <source>
        <dbReference type="RuleBase" id="RU004504"/>
    </source>
</evidence>
<dbReference type="InterPro" id="IPR015422">
    <property type="entry name" value="PyrdxlP-dep_Trfase_small"/>
</dbReference>
<dbReference type="EMBL" id="WIPF01000055">
    <property type="protein sequence ID" value="KAF3218219.1"/>
    <property type="molecule type" value="Genomic_DNA"/>
</dbReference>
<evidence type="ECO:0000256" key="6">
    <source>
        <dbReference type="ARBA" id="ARBA00022898"/>
    </source>
</evidence>
<dbReference type="GO" id="GO:0008453">
    <property type="term" value="F:alanine-glyoxylate transaminase activity"/>
    <property type="evidence" value="ECO:0007669"/>
    <property type="project" value="UniProtKB-EC"/>
</dbReference>
<feature type="compositionally biased region" description="Polar residues" evidence="9">
    <location>
        <begin position="43"/>
        <end position="55"/>
    </location>
</feature>
<dbReference type="InterPro" id="IPR020578">
    <property type="entry name" value="Aminotrans_V_PyrdxlP_BS"/>
</dbReference>
<evidence type="ECO:0000313" key="12">
    <source>
        <dbReference type="EMBL" id="KAF3218219.1"/>
    </source>
</evidence>
<protein>
    <recommendedName>
        <fullName evidence="3">alanine--glyoxylate transaminase</fullName>
        <ecNumber evidence="3">2.6.1.44</ecNumber>
    </recommendedName>
</protein>
<organism evidence="11 14">
    <name type="scientific">Orbilia oligospora</name>
    <name type="common">Nematode-trapping fungus</name>
    <name type="synonym">Arthrobotrys oligospora</name>
    <dbReference type="NCBI Taxonomy" id="2813651"/>
    <lineage>
        <taxon>Eukaryota</taxon>
        <taxon>Fungi</taxon>
        <taxon>Dikarya</taxon>
        <taxon>Ascomycota</taxon>
        <taxon>Pezizomycotina</taxon>
        <taxon>Orbiliomycetes</taxon>
        <taxon>Orbiliales</taxon>
        <taxon>Orbiliaceae</taxon>
        <taxon>Orbilia</taxon>
    </lineage>
</organism>
<sequence length="505" mass="53921">MHMLAAARGTGRLVNSSSRRCRIEVRSLQADRMDADGRQLLRLTSSATHSRSLSTAAVAPRRPSTAPTTIYTNTSATSYNTPSSSASARLSQLNNHIPNKVSNISTALKYSTTATTTPDKMSAQAEHPTVLIPGPIEFDDAVLQAMSTPSESHVGMPFVHVFGDTLTQLRQLFITSSPDSQPLILSGSGTLGWDVVASNIIEPGDEVLVLHTGYFGDSFSDCLATYGAKPTQLGAPIGSRPSPQEIEEALKGKKYKAVTITHTDTSTGVLSDPKEVAEVVKRVSPETLVVVDGVCSVGCEEIRFDEWGLDVVLTASQKAVGVPAGLSIMMLSGRAIEAYKSRKVPPGSYFASLKNWLPIMQNYEAKKPSYFATPSPQLVRALNTSLTQILSVPLSQRFEEHKAASKKIKDAVASFGLKQLASEERFQAHGMTAVWLPEGLTPADILPHTAKEGVVFAGGLHKQAATKYIRIGSMGVSVTNPALGHIDKAINALKTGLVAAGYQLP</sequence>
<dbReference type="AlphaFoldDB" id="A0A6G1MLU2"/>
<evidence type="ECO:0000313" key="14">
    <source>
        <dbReference type="Proteomes" id="UP000614610"/>
    </source>
</evidence>
<dbReference type="InterPro" id="IPR000192">
    <property type="entry name" value="Aminotrans_V_dom"/>
</dbReference>
<feature type="compositionally biased region" description="Polar residues" evidence="9">
    <location>
        <begin position="65"/>
        <end position="83"/>
    </location>
</feature>
<feature type="domain" description="Aminotransferase class V" evidence="10">
    <location>
        <begin position="167"/>
        <end position="462"/>
    </location>
</feature>
<reference evidence="11 13" key="1">
    <citation type="submission" date="2019-06" db="EMBL/GenBank/DDBJ databases">
        <authorList>
            <person name="Palmer J.M."/>
        </authorList>
    </citation>
    <scope>NUCLEOTIDE SEQUENCE</scope>
    <source>
        <strain evidence="12 13">TWF191</strain>
        <strain evidence="11">TWF679</strain>
    </source>
</reference>
<dbReference type="EMBL" id="WIWT01000069">
    <property type="protein sequence ID" value="KAF3204740.1"/>
    <property type="molecule type" value="Genomic_DNA"/>
</dbReference>
<comment type="caution">
    <text evidence="11">The sequence shown here is derived from an EMBL/GenBank/DDBJ whole genome shotgun (WGS) entry which is preliminary data.</text>
</comment>
<evidence type="ECO:0000256" key="2">
    <source>
        <dbReference type="ARBA" id="ARBA00009236"/>
    </source>
</evidence>
<dbReference type="GO" id="GO:0019265">
    <property type="term" value="P:glycine biosynthetic process, by transamination of glyoxylate"/>
    <property type="evidence" value="ECO:0007669"/>
    <property type="project" value="TreeGrafter"/>
</dbReference>
<keyword evidence="5" id="KW-0808">Transferase</keyword>
<dbReference type="FunFam" id="3.90.1150.10:FF:000049">
    <property type="entry name" value="Alanine-glyoxylate aminotransferase 1"/>
    <property type="match status" value="1"/>
</dbReference>